<dbReference type="InterPro" id="IPR000873">
    <property type="entry name" value="AMP-dep_synth/lig_dom"/>
</dbReference>
<evidence type="ECO:0000256" key="1">
    <source>
        <dbReference type="ARBA" id="ARBA00001957"/>
    </source>
</evidence>
<keyword evidence="4" id="KW-0597">Phosphoprotein</keyword>
<dbReference type="CDD" id="cd05930">
    <property type="entry name" value="A_NRPS"/>
    <property type="match status" value="1"/>
</dbReference>
<dbReference type="Pfam" id="PF13193">
    <property type="entry name" value="AMP-binding_C"/>
    <property type="match status" value="2"/>
</dbReference>
<dbReference type="Gene3D" id="3.30.300.30">
    <property type="match status" value="2"/>
</dbReference>
<evidence type="ECO:0000256" key="4">
    <source>
        <dbReference type="ARBA" id="ARBA00022553"/>
    </source>
</evidence>
<dbReference type="PANTHER" id="PTHR45527">
    <property type="entry name" value="NONRIBOSOMAL PEPTIDE SYNTHETASE"/>
    <property type="match status" value="1"/>
</dbReference>
<dbReference type="InterPro" id="IPR001242">
    <property type="entry name" value="Condensation_dom"/>
</dbReference>
<evidence type="ECO:0000313" key="8">
    <source>
        <dbReference type="EMBL" id="MDQ0273892.1"/>
    </source>
</evidence>
<sequence>MKLELADIKITTYPLEDKSAKVDLTLEVTENEGKLSTWFQYSSALFSPRDIEAMAAHFIKILEGIAIDPNAQLTEVEMILDEERHHLLNGLNPEQVQSNERPLHEIIEEQATLRPEQLALVSKNNPFTYEEINKQANRLARSLQNKMVQKGDRIGVMLRRSDKLIITLLAILKTGATYVPIDPDYPEDRIAFMANDSEVKCIIADDELHLQTIKEKMWKILELMDTSQDGSNLDVDVSADDLAYIIYTSGSTGHPKGVMVPHRSVQNFIEGISDAVGFSADESMLALTTISFDIFVTETFLPLAKGASVIMASEEEQLDPTLLSQLILDQKVTYIQATPSRIKGLMMYPEGEKCLASVKALIVGGEAFPPTLLQRLQGYDRLSIYNAYGPTETTVWSTIKNVTLDQQVTIGQPIRNTQCYIVDPHNRLQPIGIFGELCIAGSGVSQGYWNQPEMTAEKFVKNPFGSSNMMYRTGDLVRWLPDGHIEYASRMDQQVKMRGYRIELQEIEAQLEKMASIQEAAVALHKDSTGDDYLCGYLVWEDSQAAISLETIKAQLLTKLPGYMVPTQFLMLEELPLTANGKLDRKALPKPDLQALRHEAPRTPIEKVLSKIWSKVLGVSTIGIHENFFSLGGESLKGIKLTSDIYKLFNTEIKIKDLFENPTIHLMSRLIQNQVRVNYKPISVAKEADTYPVTSAQKRLFILNEMEEISVSYNMPAVLKVNGSLNLNNLQKAFNKLIKRHEILRTSFEMVDNEPFQIIHKDVNNEINVLQIDYENIDSFIETSIKPFNLFKPSLIRMTVIEAGKNHQYLILDMHHIVSDGLSLELIEKELFDLYHGINSDKPILQYKDYASWQKEMLNQHRLDNQEEYWLNQFKEKIPLLEMPLDYDRPRVKTYKGNRYEFKINSELLKHLNKIANDTNTTLFMILLSCYQITLGRFSGQEDIVVGTPVSGRTHPDVHSLIGMFVNMLPIRLYPEGKKPFKEFLQEVKRTTLDSFANQDYPFEELIKKLDLERDPGRNPIFDAAFVLQNKAIPRIQMDELILNPYKLKTTTSKFDLMLEAFIEDKELHLNLQYCNDLFNEQTIARFSKCFLNIIKAICSDSNRQIYNLEMISELEELEILKYSIGPKTDYYSTLTIQEVFEKQAEVNPEKTAVVSHGYPLTYRELNDKANQLGYLLKNKGIQQGETIAILMEPSAEMIVSFLAILKAGAVYLPLNKEIPENRLKFMLKDSLAKFLFVDSALTIEFDSPAEILNIKELPFEDGIENNLNVSNTPEDLAYIMYTSGTTGEPKGVMVTHKNINRLVNNTNYIEFNDSDQILLTGATGFDATTFEIWGALLNGLTVHLCRKELFLEAKDLSDYISRHQISVLWLTSSLFNQYAEYYKDMFTPLRYLIVGGEVLSIKHINLATQLKTVKIINAYGPTENTTFSTYYPVNKLFNSNIPIGRPISNSSTFIVDKFNNLQPIGVIGEIYVGGAGVARGYLNNPDLTASKFIENPFIEGDRIYRTGDLGRWLQDGNIEYIGRKDNQIKIRGYRIELKEIEAALLSHPSVKNGTVSVFERPNNQKVLCAYYVLEDSIDSDELRRELQKTLPGYMVPTMYKEMETLPLTSNGKLDIQSLPQPDLETTQGITLPINEIEEILVNIFKEVLGFSKISTDDSFFDLGGDSIKALQISAKLYNLHLKMEVKDLFRYPTIKSITPFIKRDLNEEFQGIIEGKVSLTPIQKWFFEKQGMEHYWNQAIMLASEIRIVEKNVKVAMKKLIEHHDALRMTFNNDTTVKQFNRGISCLEEKLFSFEVFSYESIKNYETKIEQKMENLHQKINLQGGPLISLGLFKTKQQDFLVFIVHHLVIDGVSWRILIEDFISSYLALEKGHNFNLPKKTASYQSWSEILSSYSQESHLYKEAEYWRQILVGNFSSLKQVEPAHENIVINSSTVQIEIDEQVTNQLMNEVNQAFNTEINDILLSALTLSLKDWTGNEMFLINMEGHGRESMKNDINISRTIGWFTSIYPIKLDAQYSDDKALLIKKIKEMIRGIPNKGMNYGIIKHLCPFNNNEVFTEKEEAQISFNYLGEYGKDLNGPFGLSSLPLGKSINSKSVRTHDIEIIGKVVNGNLQFQWEYNGSQYSNTDIEAWSNCFKSHLIELINFCSMKEKAEFTPSDFGENHNLSLEDIENLQDLLEAKFKS</sequence>
<gene>
    <name evidence="8" type="ORF">J2S17_005853</name>
</gene>
<evidence type="ECO:0000256" key="3">
    <source>
        <dbReference type="ARBA" id="ARBA00022450"/>
    </source>
</evidence>
<dbReference type="Gene3D" id="3.30.559.30">
    <property type="entry name" value="Nonribosomal peptide synthetase, condensation domain"/>
    <property type="match status" value="3"/>
</dbReference>
<dbReference type="NCBIfam" id="TIGR01720">
    <property type="entry name" value="NRPS-para261"/>
    <property type="match status" value="1"/>
</dbReference>
<dbReference type="InterPro" id="IPR010071">
    <property type="entry name" value="AA_adenyl_dom"/>
</dbReference>
<dbReference type="EMBL" id="JAUSUB010000057">
    <property type="protein sequence ID" value="MDQ0273892.1"/>
    <property type="molecule type" value="Genomic_DNA"/>
</dbReference>
<feature type="domain" description="Carrier" evidence="7">
    <location>
        <begin position="600"/>
        <end position="675"/>
    </location>
</feature>
<dbReference type="InterPro" id="IPR025110">
    <property type="entry name" value="AMP-bd_C"/>
</dbReference>
<dbReference type="PROSITE" id="PS00012">
    <property type="entry name" value="PHOSPHOPANTETHEINE"/>
    <property type="match status" value="2"/>
</dbReference>
<evidence type="ECO:0000256" key="5">
    <source>
        <dbReference type="ARBA" id="ARBA00022737"/>
    </source>
</evidence>
<dbReference type="Proteomes" id="UP001238088">
    <property type="component" value="Unassembled WGS sequence"/>
</dbReference>
<evidence type="ECO:0000313" key="9">
    <source>
        <dbReference type="Proteomes" id="UP001238088"/>
    </source>
</evidence>
<dbReference type="SUPFAM" id="SSF47336">
    <property type="entry name" value="ACP-like"/>
    <property type="match status" value="2"/>
</dbReference>
<dbReference type="PRINTS" id="PR00154">
    <property type="entry name" value="AMPBINDING"/>
</dbReference>
<dbReference type="PROSITE" id="PS00455">
    <property type="entry name" value="AMP_BINDING"/>
    <property type="match status" value="2"/>
</dbReference>
<organism evidence="8 9">
    <name type="scientific">Cytobacillus purgationiresistens</name>
    <dbReference type="NCBI Taxonomy" id="863449"/>
    <lineage>
        <taxon>Bacteria</taxon>
        <taxon>Bacillati</taxon>
        <taxon>Bacillota</taxon>
        <taxon>Bacilli</taxon>
        <taxon>Bacillales</taxon>
        <taxon>Bacillaceae</taxon>
        <taxon>Cytobacillus</taxon>
    </lineage>
</organism>
<dbReference type="NCBIfam" id="TIGR01733">
    <property type="entry name" value="AA-adenyl-dom"/>
    <property type="match status" value="2"/>
</dbReference>
<reference evidence="8 9" key="1">
    <citation type="submission" date="2023-07" db="EMBL/GenBank/DDBJ databases">
        <title>Genomic Encyclopedia of Type Strains, Phase IV (KMG-IV): sequencing the most valuable type-strain genomes for metagenomic binning, comparative biology and taxonomic classification.</title>
        <authorList>
            <person name="Goeker M."/>
        </authorList>
    </citation>
    <scope>NUCLEOTIDE SEQUENCE [LARGE SCALE GENOMIC DNA]</scope>
    <source>
        <strain evidence="8 9">DSM 23494</strain>
    </source>
</reference>
<dbReference type="InterPro" id="IPR020845">
    <property type="entry name" value="AMP-binding_CS"/>
</dbReference>
<dbReference type="PANTHER" id="PTHR45527:SF14">
    <property type="entry name" value="PLIPASTATIN SYNTHASE SUBUNIT B"/>
    <property type="match status" value="1"/>
</dbReference>
<protein>
    <submittedName>
        <fullName evidence="8">Amino acid adenylation domain-containing protein/non-ribosomal peptide synthase protein (TIGR01720 family)</fullName>
    </submittedName>
</protein>
<dbReference type="NCBIfam" id="NF003417">
    <property type="entry name" value="PRK04813.1"/>
    <property type="match status" value="2"/>
</dbReference>
<name>A0ABU0ASZ2_9BACI</name>
<comment type="similarity">
    <text evidence="2">Belongs to the ATP-dependent AMP-binding enzyme family.</text>
</comment>
<dbReference type="Gene3D" id="3.30.559.10">
    <property type="entry name" value="Chloramphenicol acetyltransferase-like domain"/>
    <property type="match status" value="2"/>
</dbReference>
<dbReference type="Pfam" id="PF00668">
    <property type="entry name" value="Condensation"/>
    <property type="match status" value="3"/>
</dbReference>
<evidence type="ECO:0000256" key="6">
    <source>
        <dbReference type="ARBA" id="ARBA00023194"/>
    </source>
</evidence>
<dbReference type="InterPro" id="IPR036736">
    <property type="entry name" value="ACP-like_sf"/>
</dbReference>
<dbReference type="CDD" id="cd19534">
    <property type="entry name" value="E_NRPS"/>
    <property type="match status" value="1"/>
</dbReference>
<keyword evidence="6" id="KW-0045">Antibiotic biosynthesis</keyword>
<dbReference type="InterPro" id="IPR020459">
    <property type="entry name" value="AMP-binding"/>
</dbReference>
<dbReference type="Pfam" id="PF00501">
    <property type="entry name" value="AMP-binding"/>
    <property type="match status" value="2"/>
</dbReference>
<dbReference type="InterPro" id="IPR010060">
    <property type="entry name" value="NRPS_synth"/>
</dbReference>
<accession>A0ABU0ASZ2</accession>
<dbReference type="InterPro" id="IPR006162">
    <property type="entry name" value="Ppantetheine_attach_site"/>
</dbReference>
<dbReference type="InterPro" id="IPR009081">
    <property type="entry name" value="PP-bd_ACP"/>
</dbReference>
<dbReference type="PROSITE" id="PS50075">
    <property type="entry name" value="CARRIER"/>
    <property type="match status" value="2"/>
</dbReference>
<dbReference type="SUPFAM" id="SSF52777">
    <property type="entry name" value="CoA-dependent acyltransferases"/>
    <property type="match status" value="5"/>
</dbReference>
<proteinExistence type="inferred from homology"/>
<evidence type="ECO:0000259" key="7">
    <source>
        <dbReference type="PROSITE" id="PS50075"/>
    </source>
</evidence>
<comment type="cofactor">
    <cofactor evidence="1">
        <name>pantetheine 4'-phosphate</name>
        <dbReference type="ChEBI" id="CHEBI:47942"/>
    </cofactor>
</comment>
<keyword evidence="3" id="KW-0596">Phosphopantetheine</keyword>
<dbReference type="CDD" id="cd12117">
    <property type="entry name" value="A_NRPS_Srf_like"/>
    <property type="match status" value="1"/>
</dbReference>
<comment type="caution">
    <text evidence="8">The sequence shown here is derived from an EMBL/GenBank/DDBJ whole genome shotgun (WGS) entry which is preliminary data.</text>
</comment>
<dbReference type="Pfam" id="PF00550">
    <property type="entry name" value="PP-binding"/>
    <property type="match status" value="2"/>
</dbReference>
<feature type="domain" description="Carrier" evidence="7">
    <location>
        <begin position="1632"/>
        <end position="1706"/>
    </location>
</feature>
<dbReference type="Gene3D" id="1.10.1200.10">
    <property type="entry name" value="ACP-like"/>
    <property type="match status" value="2"/>
</dbReference>
<keyword evidence="9" id="KW-1185">Reference proteome</keyword>
<evidence type="ECO:0000256" key="2">
    <source>
        <dbReference type="ARBA" id="ARBA00006432"/>
    </source>
</evidence>
<dbReference type="CDD" id="cd19531">
    <property type="entry name" value="LCL_NRPS-like"/>
    <property type="match status" value="1"/>
</dbReference>
<keyword evidence="5" id="KW-0677">Repeat</keyword>
<dbReference type="Gene3D" id="3.40.50.980">
    <property type="match status" value="4"/>
</dbReference>
<dbReference type="Gene3D" id="2.30.38.10">
    <property type="entry name" value="Luciferase, Domain 3"/>
    <property type="match status" value="2"/>
</dbReference>
<dbReference type="InterPro" id="IPR023213">
    <property type="entry name" value="CAT-like_dom_sf"/>
</dbReference>
<dbReference type="SUPFAM" id="SSF56801">
    <property type="entry name" value="Acetyl-CoA synthetase-like"/>
    <property type="match status" value="2"/>
</dbReference>
<dbReference type="InterPro" id="IPR045851">
    <property type="entry name" value="AMP-bd_C_sf"/>
</dbReference>